<dbReference type="PANTHER" id="PTHR11046">
    <property type="entry name" value="OLIGORIBONUCLEASE, MITOCHONDRIAL"/>
    <property type="match status" value="1"/>
</dbReference>
<evidence type="ECO:0000256" key="1">
    <source>
        <dbReference type="ARBA" id="ARBA00022722"/>
    </source>
</evidence>
<keyword evidence="1" id="KW-0378">Hydrolase</keyword>
<evidence type="ECO:0000313" key="3">
    <source>
        <dbReference type="Proteomes" id="UP001283361"/>
    </source>
</evidence>
<gene>
    <name evidence="2" type="ORF">RRG08_036396</name>
</gene>
<protein>
    <submittedName>
        <fullName evidence="2">Uncharacterized protein</fullName>
    </submittedName>
</protein>
<reference evidence="2" key="1">
    <citation type="journal article" date="2023" name="G3 (Bethesda)">
        <title>A reference genome for the long-term kleptoplast-retaining sea slug Elysia crispata morphotype clarki.</title>
        <authorList>
            <person name="Eastman K.E."/>
            <person name="Pendleton A.L."/>
            <person name="Shaikh M.A."/>
            <person name="Suttiyut T."/>
            <person name="Ogas R."/>
            <person name="Tomko P."/>
            <person name="Gavelis G."/>
            <person name="Widhalm J.R."/>
            <person name="Wisecaver J.H."/>
        </authorList>
    </citation>
    <scope>NUCLEOTIDE SEQUENCE</scope>
    <source>
        <strain evidence="2">ECLA1</strain>
    </source>
</reference>
<dbReference type="PANTHER" id="PTHR11046:SF25">
    <property type="match status" value="1"/>
</dbReference>
<dbReference type="EMBL" id="JAWDGP010003786">
    <property type="protein sequence ID" value="KAK3770794.1"/>
    <property type="molecule type" value="Genomic_DNA"/>
</dbReference>
<dbReference type="InterPro" id="IPR022894">
    <property type="entry name" value="Oligoribonuclease"/>
</dbReference>
<dbReference type="GO" id="GO:0000175">
    <property type="term" value="F:3'-5'-RNA exonuclease activity"/>
    <property type="evidence" value="ECO:0007669"/>
    <property type="project" value="InterPro"/>
</dbReference>
<name>A0AAE0ZJW4_9GAST</name>
<accession>A0AAE0ZJW4</accession>
<dbReference type="Proteomes" id="UP001283361">
    <property type="component" value="Unassembled WGS sequence"/>
</dbReference>
<evidence type="ECO:0000313" key="2">
    <source>
        <dbReference type="EMBL" id="KAK3770794.1"/>
    </source>
</evidence>
<dbReference type="AlphaFoldDB" id="A0AAE0ZJW4"/>
<keyword evidence="1" id="KW-0540">Nuclease</keyword>
<proteinExistence type="predicted"/>
<keyword evidence="3" id="KW-1185">Reference proteome</keyword>
<organism evidence="2 3">
    <name type="scientific">Elysia crispata</name>
    <name type="common">lettuce slug</name>
    <dbReference type="NCBI Taxonomy" id="231223"/>
    <lineage>
        <taxon>Eukaryota</taxon>
        <taxon>Metazoa</taxon>
        <taxon>Spiralia</taxon>
        <taxon>Lophotrochozoa</taxon>
        <taxon>Mollusca</taxon>
        <taxon>Gastropoda</taxon>
        <taxon>Heterobranchia</taxon>
        <taxon>Euthyneura</taxon>
        <taxon>Panpulmonata</taxon>
        <taxon>Sacoglossa</taxon>
        <taxon>Placobranchoidea</taxon>
        <taxon>Plakobranchidae</taxon>
        <taxon>Elysia</taxon>
    </lineage>
</organism>
<sequence length="236" mass="26875">MMCLMSDRAANMKLYNKKMLEHKREVLGTDAAIEFLHCNAHFLIALADVTDAAIKKEEGLLDEKLGRDKSSTFSHFASSGETAAFRVIRTTSDVFGPRGDEKNGCREDWLAYCDTHEIKSQFTTYRSNRFNNIFENAVAILAHKDHCLHFLQNCISHCNLKLQSICSDLQDQKLLSIIAAISLFSTFLATPYWKLMNSHVNYGVFPNFVKAMVAALQRWSADQFEIDTLFTEEPLF</sequence>
<comment type="caution">
    <text evidence="2">The sequence shown here is derived from an EMBL/GenBank/DDBJ whole genome shotgun (WGS) entry which is preliminary data.</text>
</comment>